<evidence type="ECO:0000313" key="21">
    <source>
        <dbReference type="EMBL" id="QOS20631.1"/>
    </source>
</evidence>
<dbReference type="EMBL" id="MT898165">
    <property type="protein sequence ID" value="QOS20631.1"/>
    <property type="molecule type" value="Genomic_DNA"/>
</dbReference>
<evidence type="ECO:0000313" key="30">
    <source>
        <dbReference type="EMBL" id="QOS25397.1"/>
    </source>
</evidence>
<dbReference type="CDD" id="cd00761">
    <property type="entry name" value="Glyco_tranf_GTA_type"/>
    <property type="match status" value="1"/>
</dbReference>
<evidence type="ECO:0000259" key="1">
    <source>
        <dbReference type="Pfam" id="PF00535"/>
    </source>
</evidence>
<dbReference type="EMBL" id="MT898080">
    <property type="protein sequence ID" value="QOS17515.1"/>
    <property type="molecule type" value="Genomic_DNA"/>
</dbReference>
<evidence type="ECO:0000313" key="24">
    <source>
        <dbReference type="EMBL" id="QOS21529.1"/>
    </source>
</evidence>
<feature type="domain" description="Glycosyltransferase 2-like" evidence="1">
    <location>
        <begin position="50"/>
        <end position="124"/>
    </location>
</feature>
<dbReference type="EMBL" id="MT898294">
    <property type="protein sequence ID" value="QOS25397.1"/>
    <property type="molecule type" value="Genomic_DNA"/>
</dbReference>
<dbReference type="EMBL" id="MT898147">
    <property type="protein sequence ID" value="QOS19966.1"/>
    <property type="molecule type" value="Genomic_DNA"/>
</dbReference>
<sequence>MYLTIAVSTVEKNLDRSLEIFDEDFIKNRDLDLLIICQGDFLENSFEVVDGINVYYQSERGLSKSRNLAIEKSKGKYIWFLDDDVFISKEFVFKFISEKKYEQDLIFGRIKCSNAELMYKKYSRKRLKRHDMLKVSSIEIIANKDFIIKRNVKFDVNLGLGATFPSGEENVFLLDCYNHSPVITDLIDVIVYHPCFENKRTPKKLWALKGYPESKKIIATKLGGPFGVAYLLKTTFKALKNDVSFKCLKRMLMHRVR</sequence>
<evidence type="ECO:0000313" key="14">
    <source>
        <dbReference type="EMBL" id="QOS18388.1"/>
    </source>
</evidence>
<evidence type="ECO:0000313" key="13">
    <source>
        <dbReference type="EMBL" id="QOS18228.1"/>
    </source>
</evidence>
<evidence type="ECO:0000313" key="27">
    <source>
        <dbReference type="EMBL" id="QOS23278.1"/>
    </source>
</evidence>
<evidence type="ECO:0000313" key="23">
    <source>
        <dbReference type="EMBL" id="QOS21141.1"/>
    </source>
</evidence>
<dbReference type="SUPFAM" id="SSF53448">
    <property type="entry name" value="Nucleotide-diphospho-sugar transferases"/>
    <property type="match status" value="1"/>
</dbReference>
<dbReference type="EMBL" id="MT898179">
    <property type="protein sequence ID" value="QOS21141.1"/>
    <property type="molecule type" value="Genomic_DNA"/>
</dbReference>
<evidence type="ECO:0000313" key="8">
    <source>
        <dbReference type="EMBL" id="QOS17032.1"/>
    </source>
</evidence>
<dbReference type="EMBL" id="MT898110">
    <property type="protein sequence ID" value="QOS18592.1"/>
    <property type="molecule type" value="Genomic_DNA"/>
</dbReference>
<evidence type="ECO:0000313" key="3">
    <source>
        <dbReference type="EMBL" id="QOS14773.1"/>
    </source>
</evidence>
<dbReference type="EMBL" id="MT898138">
    <property type="protein sequence ID" value="QOS19635.1"/>
    <property type="molecule type" value="Genomic_DNA"/>
</dbReference>
<dbReference type="EMBL" id="MT898067">
    <property type="protein sequence ID" value="QOS17032.1"/>
    <property type="molecule type" value="Genomic_DNA"/>
</dbReference>
<dbReference type="EMBL" id="MT898120">
    <property type="protein sequence ID" value="QOS18973.1"/>
    <property type="molecule type" value="Genomic_DNA"/>
</dbReference>
<dbReference type="EMBL" id="MT898197">
    <property type="protein sequence ID" value="QOS21756.1"/>
    <property type="molecule type" value="Genomic_DNA"/>
</dbReference>
<evidence type="ECO:0000313" key="34">
    <source>
        <dbReference type="EMBL" id="WAT90459.1"/>
    </source>
</evidence>
<evidence type="ECO:0000313" key="26">
    <source>
        <dbReference type="EMBL" id="QOS21756.1"/>
    </source>
</evidence>
<evidence type="ECO:0000313" key="33">
    <source>
        <dbReference type="EMBL" id="QOS29507.1"/>
    </source>
</evidence>
<dbReference type="EMBL" id="MT898402">
    <property type="protein sequence ID" value="QOS29507.1"/>
    <property type="molecule type" value="Genomic_DNA"/>
</dbReference>
<organism evidence="22">
    <name type="scientific">Vibrio parahaemolyticus</name>
    <dbReference type="NCBI Taxonomy" id="670"/>
    <lineage>
        <taxon>Bacteria</taxon>
        <taxon>Pseudomonadati</taxon>
        <taxon>Pseudomonadota</taxon>
        <taxon>Gammaproteobacteria</taxon>
        <taxon>Vibrionales</taxon>
        <taxon>Vibrionaceae</taxon>
        <taxon>Vibrio</taxon>
    </lineage>
</organism>
<evidence type="ECO:0000313" key="32">
    <source>
        <dbReference type="EMBL" id="QOS27001.1"/>
    </source>
</evidence>
<evidence type="ECO:0000313" key="15">
    <source>
        <dbReference type="EMBL" id="QOS18592.1"/>
    </source>
</evidence>
<dbReference type="EMBL" id="MT898039">
    <property type="protein sequence ID" value="QOS15997.1"/>
    <property type="molecule type" value="Genomic_DNA"/>
</dbReference>
<dbReference type="Pfam" id="PF00535">
    <property type="entry name" value="Glycos_transf_2"/>
    <property type="match status" value="1"/>
</dbReference>
<dbReference type="InterPro" id="IPR001173">
    <property type="entry name" value="Glyco_trans_2-like"/>
</dbReference>
<proteinExistence type="predicted"/>
<dbReference type="EMBL" id="MT898337">
    <property type="protein sequence ID" value="QOS27001.1"/>
    <property type="molecule type" value="Genomic_DNA"/>
</dbReference>
<evidence type="ECO:0000313" key="29">
    <source>
        <dbReference type="EMBL" id="QOS24283.1"/>
    </source>
</evidence>
<dbReference type="EMBL" id="MT898118">
    <property type="protein sequence ID" value="QOS18899.1"/>
    <property type="molecule type" value="Genomic_DNA"/>
</dbReference>
<dbReference type="EMBL" id="MT898006">
    <property type="protein sequence ID" value="QOS14773.1"/>
    <property type="molecule type" value="Genomic_DNA"/>
</dbReference>
<dbReference type="InterPro" id="IPR029044">
    <property type="entry name" value="Nucleotide-diphossugar_trans"/>
</dbReference>
<dbReference type="EMBL" id="MT898265">
    <property type="protein sequence ID" value="QOS24283.1"/>
    <property type="molecule type" value="Genomic_DNA"/>
</dbReference>
<evidence type="ECO:0000313" key="10">
    <source>
        <dbReference type="EMBL" id="QOS17547.1"/>
    </source>
</evidence>
<dbReference type="EMBL" id="MT898091">
    <property type="protein sequence ID" value="QOS17919.1"/>
    <property type="molecule type" value="Genomic_DNA"/>
</dbReference>
<dbReference type="Proteomes" id="UP001156560">
    <property type="component" value="Chromosome 1"/>
</dbReference>
<evidence type="ECO:0000313" key="2">
    <source>
        <dbReference type="EMBL" id="QOS14632.1"/>
    </source>
</evidence>
<dbReference type="EMBL" id="MT898331">
    <property type="protein sequence ID" value="QOS26768.1"/>
    <property type="molecule type" value="Genomic_DNA"/>
</dbReference>
<evidence type="ECO:0000313" key="22">
    <source>
        <dbReference type="EMBL" id="QOS20735.1"/>
    </source>
</evidence>
<evidence type="ECO:0000313" key="4">
    <source>
        <dbReference type="EMBL" id="QOS14805.1"/>
    </source>
</evidence>
<dbReference type="AlphaFoldDB" id="A0A7M1W176"/>
<dbReference type="RefSeq" id="WP_025789378.1">
    <property type="nucleotide sequence ID" value="NZ_CANUHY010000003.1"/>
</dbReference>
<evidence type="ECO:0000313" key="9">
    <source>
        <dbReference type="EMBL" id="QOS17515.1"/>
    </source>
</evidence>
<reference evidence="22" key="1">
    <citation type="submission" date="2020-08" db="EMBL/GenBank/DDBJ databases">
        <title>Genetic structure, function and evolution of capsule biosynthesis loci in Vibrio parahaemolyticus.</title>
        <authorList>
            <person name="Li L."/>
            <person name="Bian S."/>
        </authorList>
    </citation>
    <scope>NUCLEOTIDE SEQUENCE</scope>
    <source>
        <strain evidence="20">VP102</strain>
        <strain evidence="33">VP103</strain>
        <strain evidence="13">VP104</strain>
        <strain evidence="16">VP111</strain>
        <strain evidence="17">VP121</strain>
        <strain evidence="7">VP123</strain>
        <strain evidence="5">VP124</strain>
        <strain evidence="4">VP125</strain>
        <strain evidence="25">VP126</strain>
        <strain evidence="14">VP129</strain>
        <strain evidence="30">VP209</strain>
        <strain evidence="24">VP210</strain>
        <strain evidence="9">VP211</strain>
        <strain evidence="6">VP212</strain>
        <strain evidence="23">VP213</strain>
        <strain evidence="22">VP214</strain>
        <strain evidence="2">VP215</strain>
        <strain evidence="27">VP216</strain>
        <strain evidence="15">VP217</strain>
        <strain evidence="11">VP218</strain>
        <strain evidence="31">VP219</strain>
        <strain evidence="3">VP220</strain>
        <strain evidence="21">VP221</strain>
        <strain evidence="10">VP222</strain>
        <strain evidence="12">VP223</strain>
        <strain evidence="28">VP224</strain>
        <strain evidence="26">VP225</strain>
        <strain evidence="19">VP226</strain>
        <strain evidence="32">VP228</strain>
        <strain evidence="8">VP399</strain>
        <strain evidence="29">VP443</strain>
        <strain evidence="18">VP45</strain>
    </source>
</reference>
<dbReference type="EMBL" id="MT898168">
    <property type="protein sequence ID" value="QOS20735.1"/>
    <property type="molecule type" value="Genomic_DNA"/>
</dbReference>
<evidence type="ECO:0000313" key="17">
    <source>
        <dbReference type="EMBL" id="QOS18973.1"/>
    </source>
</evidence>
<dbReference type="EMBL" id="MT898100">
    <property type="protein sequence ID" value="QOS18228.1"/>
    <property type="molecule type" value="Genomic_DNA"/>
</dbReference>
<dbReference type="EMBL" id="MT898090">
    <property type="protein sequence ID" value="QOS17887.1"/>
    <property type="molecule type" value="Genomic_DNA"/>
</dbReference>
<dbReference type="EMBL" id="MT898053">
    <property type="protein sequence ID" value="QOS16500.1"/>
    <property type="molecule type" value="Genomic_DNA"/>
</dbReference>
<evidence type="ECO:0000313" key="18">
    <source>
        <dbReference type="EMBL" id="QOS19635.1"/>
    </source>
</evidence>
<evidence type="ECO:0000313" key="6">
    <source>
        <dbReference type="EMBL" id="QOS15997.1"/>
    </source>
</evidence>
<reference evidence="34" key="2">
    <citation type="submission" date="2022-12" db="EMBL/GenBank/DDBJ databases">
        <title>Vibrio parahaemolyticus become highly virulent by producing novel Tc toxins.</title>
        <authorList>
            <person name="Yang F."/>
            <person name="You Y."/>
            <person name="Lai Q."/>
            <person name="Xu L."/>
            <person name="Li F."/>
        </authorList>
    </citation>
    <scope>NUCLEOTIDE SEQUENCE</scope>
    <source>
        <strain evidence="34">Vp-HL-202005</strain>
    </source>
</reference>
<evidence type="ECO:0000313" key="11">
    <source>
        <dbReference type="EMBL" id="QOS17887.1"/>
    </source>
</evidence>
<dbReference type="EMBL" id="MT898002">
    <property type="protein sequence ID" value="QOS14632.1"/>
    <property type="molecule type" value="Genomic_DNA"/>
</dbReference>
<protein>
    <submittedName>
        <fullName evidence="34">Glycosyltransferase family A protein</fullName>
    </submittedName>
</protein>
<evidence type="ECO:0000313" key="20">
    <source>
        <dbReference type="EMBL" id="QOS19966.1"/>
    </source>
</evidence>
<dbReference type="EMBL" id="MT898191">
    <property type="protein sequence ID" value="QOS21561.1"/>
    <property type="molecule type" value="Genomic_DNA"/>
</dbReference>
<accession>A0A7M1W176</accession>
<name>A0A7M1W176_VIBPH</name>
<dbReference type="EMBL" id="MT898081">
    <property type="protein sequence ID" value="QOS17547.1"/>
    <property type="molecule type" value="Genomic_DNA"/>
</dbReference>
<evidence type="ECO:0000313" key="31">
    <source>
        <dbReference type="EMBL" id="QOS26768.1"/>
    </source>
</evidence>
<dbReference type="EMBL" id="MT898190">
    <property type="protein sequence ID" value="QOS21529.1"/>
    <property type="molecule type" value="Genomic_DNA"/>
</dbReference>
<evidence type="ECO:0000313" key="16">
    <source>
        <dbReference type="EMBL" id="QOS18899.1"/>
    </source>
</evidence>
<evidence type="ECO:0000313" key="5">
    <source>
        <dbReference type="EMBL" id="QOS14872.1"/>
    </source>
</evidence>
<dbReference type="EMBL" id="MT898007">
    <property type="protein sequence ID" value="QOS14805.1"/>
    <property type="molecule type" value="Genomic_DNA"/>
</dbReference>
<dbReference type="Gene3D" id="3.90.550.10">
    <property type="entry name" value="Spore Coat Polysaccharide Biosynthesis Protein SpsA, Chain A"/>
    <property type="match status" value="1"/>
</dbReference>
<evidence type="ECO:0000313" key="12">
    <source>
        <dbReference type="EMBL" id="QOS17919.1"/>
    </source>
</evidence>
<dbReference type="EMBL" id="MT898254">
    <property type="protein sequence ID" value="QOS23861.1"/>
    <property type="molecule type" value="Genomic_DNA"/>
</dbReference>
<dbReference type="EMBL" id="MT898104">
    <property type="protein sequence ID" value="QOS18388.1"/>
    <property type="molecule type" value="Genomic_DNA"/>
</dbReference>
<dbReference type="EMBL" id="CP114194">
    <property type="protein sequence ID" value="WAT90459.1"/>
    <property type="molecule type" value="Genomic_DNA"/>
</dbReference>
<dbReference type="EMBL" id="MT898143">
    <property type="protein sequence ID" value="QOS19836.1"/>
    <property type="molecule type" value="Genomic_DNA"/>
</dbReference>
<dbReference type="EMBL" id="MT898237">
    <property type="protein sequence ID" value="QOS23278.1"/>
    <property type="molecule type" value="Genomic_DNA"/>
</dbReference>
<evidence type="ECO:0000313" key="19">
    <source>
        <dbReference type="EMBL" id="QOS19836.1"/>
    </source>
</evidence>
<evidence type="ECO:0000313" key="25">
    <source>
        <dbReference type="EMBL" id="QOS21561.1"/>
    </source>
</evidence>
<evidence type="ECO:0000313" key="7">
    <source>
        <dbReference type="EMBL" id="QOS16500.1"/>
    </source>
</evidence>
<gene>
    <name evidence="34" type="ORF">O1Q84_01110</name>
    <name evidence="20" type="ORF">VP102_00012</name>
    <name evidence="33" type="ORF">VP103_00012</name>
    <name evidence="13" type="ORF">VP104_00012</name>
    <name evidence="16" type="ORF">VP111_00012</name>
    <name evidence="17" type="ORF">VP121_00012</name>
    <name evidence="7" type="ORF">VP123_00012</name>
    <name evidence="5" type="ORF">VP124_00012</name>
    <name evidence="4" type="ORF">VP125_00012</name>
    <name evidence="25" type="ORF">VP126_00012</name>
    <name evidence="14" type="ORF">VP129_00012</name>
    <name evidence="30" type="ORF">VP209_00012</name>
    <name evidence="24" type="ORF">VP210_00012</name>
    <name evidence="9" type="ORF">VP211_00012</name>
    <name evidence="6" type="ORF">VP212_00012</name>
    <name evidence="23" type="ORF">VP213_00012</name>
    <name evidence="22" type="ORF">VP214_00012</name>
    <name evidence="2" type="ORF">VP215_00012</name>
    <name evidence="27" type="ORF">VP216_00012</name>
    <name evidence="15" type="ORF">VP217_00012</name>
    <name evidence="11" type="ORF">VP218_00012</name>
    <name evidence="31" type="ORF">VP219_00012</name>
    <name evidence="3" type="ORF">VP220_00012</name>
    <name evidence="21" type="ORF">VP221_00012</name>
    <name evidence="10" type="ORF">VP222_00012</name>
    <name evidence="12" type="ORF">VP223_00012</name>
    <name evidence="28" type="ORF">VP224_00012</name>
    <name evidence="26" type="ORF">VP225_00012</name>
    <name evidence="19" type="ORF">VP226_00012</name>
    <name evidence="32" type="ORF">VP228_00012</name>
    <name evidence="8" type="ORF">VP399_00012</name>
    <name evidence="29" type="ORF">VP443_00012</name>
    <name evidence="18" type="ORF">VP45_00012</name>
</gene>
<evidence type="ECO:0000313" key="28">
    <source>
        <dbReference type="EMBL" id="QOS23861.1"/>
    </source>
</evidence>
<dbReference type="EMBL" id="MT898009">
    <property type="protein sequence ID" value="QOS14872.1"/>
    <property type="molecule type" value="Genomic_DNA"/>
</dbReference>